<reference evidence="2 3" key="1">
    <citation type="submission" date="2023-08" db="EMBL/GenBank/DDBJ databases">
        <title>A Necator americanus chromosomal reference genome.</title>
        <authorList>
            <person name="Ilik V."/>
            <person name="Petrzelkova K.J."/>
            <person name="Pardy F."/>
            <person name="Fuh T."/>
            <person name="Niatou-Singa F.S."/>
            <person name="Gouil Q."/>
            <person name="Baker L."/>
            <person name="Ritchie M.E."/>
            <person name="Jex A.R."/>
            <person name="Gazzola D."/>
            <person name="Li H."/>
            <person name="Toshio Fujiwara R."/>
            <person name="Zhan B."/>
            <person name="Aroian R.V."/>
            <person name="Pafco B."/>
            <person name="Schwarz E.M."/>
        </authorList>
    </citation>
    <scope>NUCLEOTIDE SEQUENCE [LARGE SCALE GENOMIC DNA]</scope>
    <source>
        <strain evidence="2 3">Aroian</strain>
        <tissue evidence="2">Whole animal</tissue>
    </source>
</reference>
<dbReference type="EMBL" id="JAVFWL010000003">
    <property type="protein sequence ID" value="KAK6743448.1"/>
    <property type="molecule type" value="Genomic_DNA"/>
</dbReference>
<feature type="region of interest" description="Disordered" evidence="1">
    <location>
        <begin position="61"/>
        <end position="89"/>
    </location>
</feature>
<organism evidence="2 3">
    <name type="scientific">Necator americanus</name>
    <name type="common">Human hookworm</name>
    <dbReference type="NCBI Taxonomy" id="51031"/>
    <lineage>
        <taxon>Eukaryota</taxon>
        <taxon>Metazoa</taxon>
        <taxon>Ecdysozoa</taxon>
        <taxon>Nematoda</taxon>
        <taxon>Chromadorea</taxon>
        <taxon>Rhabditida</taxon>
        <taxon>Rhabditina</taxon>
        <taxon>Rhabditomorpha</taxon>
        <taxon>Strongyloidea</taxon>
        <taxon>Ancylostomatidae</taxon>
        <taxon>Bunostominae</taxon>
        <taxon>Necator</taxon>
    </lineage>
</organism>
<keyword evidence="3" id="KW-1185">Reference proteome</keyword>
<sequence length="113" mass="13068">MREIPPGFHQKSCKEHQNQCTISDTTLYTWRSNPASVGSRDMPVEDLLSSELRFAGPAFLRDSEEKWPEDTSHLTTTDDDEQEEVSSHQKLRLHTYYCFKKNDSTPGRDFSTL</sequence>
<proteinExistence type="predicted"/>
<comment type="caution">
    <text evidence="2">The sequence shown here is derived from an EMBL/GenBank/DDBJ whole genome shotgun (WGS) entry which is preliminary data.</text>
</comment>
<accession>A0ABR1D029</accession>
<feature type="compositionally biased region" description="Basic and acidic residues" evidence="1">
    <location>
        <begin position="61"/>
        <end position="72"/>
    </location>
</feature>
<dbReference type="Proteomes" id="UP001303046">
    <property type="component" value="Unassembled WGS sequence"/>
</dbReference>
<gene>
    <name evidence="2" type="primary">Necator_chrIII.g11370</name>
    <name evidence="2" type="ORF">RB195_010605</name>
</gene>
<evidence type="ECO:0000313" key="2">
    <source>
        <dbReference type="EMBL" id="KAK6743448.1"/>
    </source>
</evidence>
<protein>
    <submittedName>
        <fullName evidence="2">Uncharacterized protein</fullName>
    </submittedName>
</protein>
<evidence type="ECO:0000256" key="1">
    <source>
        <dbReference type="SAM" id="MobiDB-lite"/>
    </source>
</evidence>
<name>A0ABR1D029_NECAM</name>
<evidence type="ECO:0000313" key="3">
    <source>
        <dbReference type="Proteomes" id="UP001303046"/>
    </source>
</evidence>